<accession>A0A1B7T7K6</accession>
<evidence type="ECO:0000313" key="1">
    <source>
        <dbReference type="EMBL" id="OBA24719.1"/>
    </source>
</evidence>
<dbReference type="EMBL" id="LXPE01000465">
    <property type="protein sequence ID" value="OBA24719.1"/>
    <property type="molecule type" value="Genomic_DNA"/>
</dbReference>
<keyword evidence="2" id="KW-1185">Reference proteome</keyword>
<protein>
    <submittedName>
        <fullName evidence="1">Uncharacterized protein</fullName>
    </submittedName>
</protein>
<name>A0A1B7T7K6_9ASCO</name>
<dbReference type="Proteomes" id="UP000092321">
    <property type="component" value="Unassembled WGS sequence"/>
</dbReference>
<reference evidence="2" key="1">
    <citation type="journal article" date="2016" name="Proc. Natl. Acad. Sci. U.S.A.">
        <title>Comparative genomics of biotechnologically important yeasts.</title>
        <authorList>
            <person name="Riley R."/>
            <person name="Haridas S."/>
            <person name="Wolfe K.H."/>
            <person name="Lopes M.R."/>
            <person name="Hittinger C.T."/>
            <person name="Goeker M."/>
            <person name="Salamov A.A."/>
            <person name="Wisecaver J.H."/>
            <person name="Long T.M."/>
            <person name="Calvey C.H."/>
            <person name="Aerts A.L."/>
            <person name="Barry K.W."/>
            <person name="Choi C."/>
            <person name="Clum A."/>
            <person name="Coughlan A.Y."/>
            <person name="Deshpande S."/>
            <person name="Douglass A.P."/>
            <person name="Hanson S.J."/>
            <person name="Klenk H.-P."/>
            <person name="LaButti K.M."/>
            <person name="Lapidus A."/>
            <person name="Lindquist E.A."/>
            <person name="Lipzen A.M."/>
            <person name="Meier-Kolthoff J.P."/>
            <person name="Ohm R.A."/>
            <person name="Otillar R.P."/>
            <person name="Pangilinan J.L."/>
            <person name="Peng Y."/>
            <person name="Rokas A."/>
            <person name="Rosa C.A."/>
            <person name="Scheuner C."/>
            <person name="Sibirny A.A."/>
            <person name="Slot J.C."/>
            <person name="Stielow J.B."/>
            <person name="Sun H."/>
            <person name="Kurtzman C.P."/>
            <person name="Blackwell M."/>
            <person name="Grigoriev I.V."/>
            <person name="Jeffries T.W."/>
        </authorList>
    </citation>
    <scope>NUCLEOTIDE SEQUENCE [LARGE SCALE GENOMIC DNA]</scope>
    <source>
        <strain evidence="2">NRRL Y-1626</strain>
    </source>
</reference>
<proteinExistence type="predicted"/>
<dbReference type="AlphaFoldDB" id="A0A1B7T7K6"/>
<sequence>MDFIEEAFLEYEERVSYMNDGSNIPLIKTKESVDKITLLIKDLYFLKLRNRRSYPLNILLHLLNKNFKFNGFNIEIEEILFNSETKKHSTTVRITIKNDGTFCKEINYFSY</sequence>
<gene>
    <name evidence="1" type="ORF">HANVADRAFT_4465</name>
</gene>
<comment type="caution">
    <text evidence="1">The sequence shown here is derived from an EMBL/GenBank/DDBJ whole genome shotgun (WGS) entry which is preliminary data.</text>
</comment>
<organism evidence="1 2">
    <name type="scientific">Hanseniaspora valbyensis NRRL Y-1626</name>
    <dbReference type="NCBI Taxonomy" id="766949"/>
    <lineage>
        <taxon>Eukaryota</taxon>
        <taxon>Fungi</taxon>
        <taxon>Dikarya</taxon>
        <taxon>Ascomycota</taxon>
        <taxon>Saccharomycotina</taxon>
        <taxon>Saccharomycetes</taxon>
        <taxon>Saccharomycodales</taxon>
        <taxon>Saccharomycodaceae</taxon>
        <taxon>Hanseniaspora</taxon>
    </lineage>
</organism>
<evidence type="ECO:0000313" key="2">
    <source>
        <dbReference type="Proteomes" id="UP000092321"/>
    </source>
</evidence>